<comment type="caution">
    <text evidence="2">The sequence shown here is derived from an EMBL/GenBank/DDBJ whole genome shotgun (WGS) entry which is preliminary data.</text>
</comment>
<dbReference type="InterPro" id="IPR013653">
    <property type="entry name" value="GCN5-like_dom"/>
</dbReference>
<feature type="domain" description="N-acetyltransferase" evidence="1">
    <location>
        <begin position="96"/>
        <end position="243"/>
    </location>
</feature>
<sequence>MTIDKPSREEIVRQVHVWAAIREYVVETLPTGLPAVLRTDMPAGTWEYLGFEPTKAEFDAAALVTRQDKQRFLTVIAGGDMAGYREMGAAHGFDILAQEALMMADLAGLLSAQQQQQQQQPVVDKTASFVKEVETAQTGMATRCRLTVTTSGEEDGGRRAAGGQIGIHEDMAVYDRIKTEEDMRRKGLGTLVMQTLTAEALAKGATTGWLIASPEGQKLYSRLGWEHIYWVLVLGNKDVIKNP</sequence>
<reference evidence="2 3" key="1">
    <citation type="journal article" date="2019" name="Appl. Microbiol. Biotechnol.">
        <title>Genome sequence of Isaria javanica and comparative genome analysis insights into family S53 peptidase evolution in fungal entomopathogens.</title>
        <authorList>
            <person name="Lin R."/>
            <person name="Zhang X."/>
            <person name="Xin B."/>
            <person name="Zou M."/>
            <person name="Gao Y."/>
            <person name="Qin F."/>
            <person name="Hu Q."/>
            <person name="Xie B."/>
            <person name="Cheng X."/>
        </authorList>
    </citation>
    <scope>NUCLEOTIDE SEQUENCE [LARGE SCALE GENOMIC DNA]</scope>
    <source>
        <strain evidence="2 3">IJ1G</strain>
    </source>
</reference>
<dbReference type="OrthoDB" id="5119783at2759"/>
<dbReference type="Gene3D" id="3.40.630.30">
    <property type="match status" value="1"/>
</dbReference>
<evidence type="ECO:0000259" key="1">
    <source>
        <dbReference type="PROSITE" id="PS51186"/>
    </source>
</evidence>
<dbReference type="InterPro" id="IPR000182">
    <property type="entry name" value="GNAT_dom"/>
</dbReference>
<gene>
    <name evidence="2" type="ORF">IF1G_09379</name>
</gene>
<protein>
    <submittedName>
        <fullName evidence="2">Acetyltransferase, GNAT family protein</fullName>
    </submittedName>
</protein>
<dbReference type="Pfam" id="PF08445">
    <property type="entry name" value="FR47"/>
    <property type="match status" value="1"/>
</dbReference>
<organism evidence="2 3">
    <name type="scientific">Cordyceps javanica</name>
    <dbReference type="NCBI Taxonomy" id="43265"/>
    <lineage>
        <taxon>Eukaryota</taxon>
        <taxon>Fungi</taxon>
        <taxon>Dikarya</taxon>
        <taxon>Ascomycota</taxon>
        <taxon>Pezizomycotina</taxon>
        <taxon>Sordariomycetes</taxon>
        <taxon>Hypocreomycetidae</taxon>
        <taxon>Hypocreales</taxon>
        <taxon>Cordycipitaceae</taxon>
        <taxon>Cordyceps</taxon>
    </lineage>
</organism>
<evidence type="ECO:0000313" key="2">
    <source>
        <dbReference type="EMBL" id="TQV91794.1"/>
    </source>
</evidence>
<proteinExistence type="predicted"/>
<dbReference type="EMBL" id="SPUK01000017">
    <property type="protein sequence ID" value="TQV91794.1"/>
    <property type="molecule type" value="Genomic_DNA"/>
</dbReference>
<name>A0A545UQQ9_9HYPO</name>
<dbReference type="GO" id="GO:0016747">
    <property type="term" value="F:acyltransferase activity, transferring groups other than amino-acyl groups"/>
    <property type="evidence" value="ECO:0007669"/>
    <property type="project" value="InterPro"/>
</dbReference>
<keyword evidence="2" id="KW-0808">Transferase</keyword>
<accession>A0A545UQQ9</accession>
<dbReference type="PROSITE" id="PS51186">
    <property type="entry name" value="GNAT"/>
    <property type="match status" value="1"/>
</dbReference>
<dbReference type="AlphaFoldDB" id="A0A545UQQ9"/>
<keyword evidence="3" id="KW-1185">Reference proteome</keyword>
<dbReference type="SUPFAM" id="SSF55729">
    <property type="entry name" value="Acyl-CoA N-acyltransferases (Nat)"/>
    <property type="match status" value="1"/>
</dbReference>
<dbReference type="Proteomes" id="UP000315783">
    <property type="component" value="Unassembled WGS sequence"/>
</dbReference>
<evidence type="ECO:0000313" key="3">
    <source>
        <dbReference type="Proteomes" id="UP000315783"/>
    </source>
</evidence>
<dbReference type="InterPro" id="IPR016181">
    <property type="entry name" value="Acyl_CoA_acyltransferase"/>
</dbReference>